<accession>A0A9W4TTW4</accession>
<evidence type="ECO:0000256" key="2">
    <source>
        <dbReference type="ARBA" id="ARBA00004496"/>
    </source>
</evidence>
<comment type="subcellular location">
    <subcellularLocation>
        <location evidence="2">Cytoplasm</location>
    </subcellularLocation>
    <subcellularLocation>
        <location evidence="1">Endomembrane system</location>
        <topology evidence="1">Peripheral membrane protein</topology>
    </subcellularLocation>
</comment>
<evidence type="ECO:0000256" key="10">
    <source>
        <dbReference type="SAM" id="Coils"/>
    </source>
</evidence>
<dbReference type="GO" id="GO:0000407">
    <property type="term" value="C:phagophore assembly site"/>
    <property type="evidence" value="ECO:0007669"/>
    <property type="project" value="TreeGrafter"/>
</dbReference>
<proteinExistence type="inferred from homology"/>
<comment type="caution">
    <text evidence="13">The sequence shown here is derived from an EMBL/GenBank/DDBJ whole genome shotgun (WGS) entry which is preliminary data.</text>
</comment>
<feature type="compositionally biased region" description="Basic and acidic residues" evidence="11">
    <location>
        <begin position="52"/>
        <end position="63"/>
    </location>
</feature>
<evidence type="ECO:0000256" key="8">
    <source>
        <dbReference type="ARBA" id="ARBA00040748"/>
    </source>
</evidence>
<evidence type="ECO:0000256" key="6">
    <source>
        <dbReference type="ARBA" id="ARBA00023121"/>
    </source>
</evidence>
<dbReference type="InterPro" id="IPR036871">
    <property type="entry name" value="PX_dom_sf"/>
</dbReference>
<dbReference type="SUPFAM" id="SSF64268">
    <property type="entry name" value="PX domain"/>
    <property type="match status" value="1"/>
</dbReference>
<feature type="compositionally biased region" description="Low complexity" evidence="11">
    <location>
        <begin position="81"/>
        <end position="92"/>
    </location>
</feature>
<dbReference type="GO" id="GO:0061709">
    <property type="term" value="P:reticulophagy"/>
    <property type="evidence" value="ECO:0007669"/>
    <property type="project" value="TreeGrafter"/>
</dbReference>
<protein>
    <recommendedName>
        <fullName evidence="8">Sorting nexin-4</fullName>
    </recommendedName>
    <alternativeName>
        <fullName evidence="9">Autophagy-related protein 24</fullName>
    </alternativeName>
</protein>
<evidence type="ECO:0000313" key="13">
    <source>
        <dbReference type="EMBL" id="CAI5756535.1"/>
    </source>
</evidence>
<evidence type="ECO:0000259" key="12">
    <source>
        <dbReference type="PROSITE" id="PS50195"/>
    </source>
</evidence>
<feature type="coiled-coil region" evidence="10">
    <location>
        <begin position="473"/>
        <end position="507"/>
    </location>
</feature>
<feature type="compositionally biased region" description="Polar residues" evidence="11">
    <location>
        <begin position="64"/>
        <end position="80"/>
    </location>
</feature>
<evidence type="ECO:0000256" key="9">
    <source>
        <dbReference type="ARBA" id="ARBA00041273"/>
    </source>
</evidence>
<dbReference type="Gene3D" id="1.20.1270.60">
    <property type="entry name" value="Arfaptin homology (AH) domain/BAR domain"/>
    <property type="match status" value="1"/>
</dbReference>
<keyword evidence="4" id="KW-0813">Transport</keyword>
<keyword evidence="7" id="KW-0472">Membrane</keyword>
<name>A0A9W4TTW4_9ASCO</name>
<evidence type="ECO:0000256" key="3">
    <source>
        <dbReference type="ARBA" id="ARBA00010883"/>
    </source>
</evidence>
<keyword evidence="6" id="KW-0446">Lipid-binding</keyword>
<dbReference type="PROSITE" id="PS50195">
    <property type="entry name" value="PX"/>
    <property type="match status" value="1"/>
</dbReference>
<keyword evidence="14" id="KW-1185">Reference proteome</keyword>
<dbReference type="GO" id="GO:0005769">
    <property type="term" value="C:early endosome"/>
    <property type="evidence" value="ECO:0007669"/>
    <property type="project" value="TreeGrafter"/>
</dbReference>
<dbReference type="GO" id="GO:0015031">
    <property type="term" value="P:protein transport"/>
    <property type="evidence" value="ECO:0007669"/>
    <property type="project" value="TreeGrafter"/>
</dbReference>
<dbReference type="GO" id="GO:0000422">
    <property type="term" value="P:autophagy of mitochondrion"/>
    <property type="evidence" value="ECO:0007669"/>
    <property type="project" value="TreeGrafter"/>
</dbReference>
<dbReference type="InterPro" id="IPR027267">
    <property type="entry name" value="AH/BAR_dom_sf"/>
</dbReference>
<dbReference type="GO" id="GO:0034727">
    <property type="term" value="P:piecemeal microautophagy of the nucleus"/>
    <property type="evidence" value="ECO:0007669"/>
    <property type="project" value="TreeGrafter"/>
</dbReference>
<organism evidence="13 14">
    <name type="scientific">Candida verbasci</name>
    <dbReference type="NCBI Taxonomy" id="1227364"/>
    <lineage>
        <taxon>Eukaryota</taxon>
        <taxon>Fungi</taxon>
        <taxon>Dikarya</taxon>
        <taxon>Ascomycota</taxon>
        <taxon>Saccharomycotina</taxon>
        <taxon>Pichiomycetes</taxon>
        <taxon>Debaryomycetaceae</taxon>
        <taxon>Candida/Lodderomyces clade</taxon>
        <taxon>Candida</taxon>
    </lineage>
</organism>
<dbReference type="SMART" id="SM00312">
    <property type="entry name" value="PX"/>
    <property type="match status" value="1"/>
</dbReference>
<dbReference type="GO" id="GO:0035091">
    <property type="term" value="F:phosphatidylinositol binding"/>
    <property type="evidence" value="ECO:0007669"/>
    <property type="project" value="InterPro"/>
</dbReference>
<feature type="region of interest" description="Disordered" evidence="11">
    <location>
        <begin position="1"/>
        <end position="116"/>
    </location>
</feature>
<dbReference type="Proteomes" id="UP001152885">
    <property type="component" value="Unassembled WGS sequence"/>
</dbReference>
<evidence type="ECO:0000313" key="14">
    <source>
        <dbReference type="Proteomes" id="UP001152885"/>
    </source>
</evidence>
<reference evidence="13" key="1">
    <citation type="submission" date="2022-12" db="EMBL/GenBank/DDBJ databases">
        <authorList>
            <person name="Brejova B."/>
        </authorList>
    </citation>
    <scope>NUCLEOTIDE SEQUENCE</scope>
</reference>
<dbReference type="InterPro" id="IPR001683">
    <property type="entry name" value="PX_dom"/>
</dbReference>
<feature type="compositionally biased region" description="Basic and acidic residues" evidence="11">
    <location>
        <begin position="12"/>
        <end position="24"/>
    </location>
</feature>
<feature type="coiled-coil region" evidence="10">
    <location>
        <begin position="308"/>
        <end position="335"/>
    </location>
</feature>
<dbReference type="PANTHER" id="PTHR45949:SF2">
    <property type="entry name" value="SORTING NEXIN-4"/>
    <property type="match status" value="1"/>
</dbReference>
<keyword evidence="10" id="KW-0175">Coiled coil</keyword>
<sequence length="560" mass="65113">MASEDQFTSIQWDRDEIDQKKDLNDNDDNEDLLINFPIEEEQESLNEPNESNLKDNDNEHDDNQPASNESNDDPSNSLIISSESQPPKAQSPEPQPPKPQLPKPQPQPTVQPTTTEESDLIYSIDTSFFDKYAIKSSVTHPNRDLDTNSKPFISYLITTTTNHPELLKLSKEKKLKDDYLTITVRRRYGDFRYLYESLNNDFPTVLIPPLPSKSNFKYLTGDTFSIDFVNKRLHSLDRFIRFITQHRILSQSSIFHLFLSDSNDWSTFTTSLKIKDINESESGGIINKVVNEEITDTVMNFLTSSKHKKETNKDILEINDKLKKLYENLLKLNNLFTKSNKKHLELSHDYELFSQQILKLSNIKNDDSEILNNFKFFSESLDFFAKSWNQLYKHMDESFLVSLKDCSRYIIQLKNLIELLQNKNIDLKVLQDYLKKARNELNAIGKPQSTNSSGINRLIHDTISTSATPTIGSQQTDNKINKLENKVKSIENEIEKQIKLVGDLTNQIINQEFPNFKRFTDQELKNSMINLADENIKFYKNLIEKFDETEIKLKERLDRL</sequence>
<feature type="compositionally biased region" description="Polar residues" evidence="11">
    <location>
        <begin position="1"/>
        <end position="11"/>
    </location>
</feature>
<dbReference type="SUPFAM" id="SSF103657">
    <property type="entry name" value="BAR/IMD domain-like"/>
    <property type="match status" value="1"/>
</dbReference>
<feature type="compositionally biased region" description="Pro residues" evidence="11">
    <location>
        <begin position="93"/>
        <end position="109"/>
    </location>
</feature>
<evidence type="ECO:0000256" key="1">
    <source>
        <dbReference type="ARBA" id="ARBA00004184"/>
    </source>
</evidence>
<dbReference type="PANTHER" id="PTHR45949">
    <property type="entry name" value="SORTING NEXIN-4"/>
    <property type="match status" value="1"/>
</dbReference>
<gene>
    <name evidence="13" type="ORF">CANVERA_P1053</name>
</gene>
<evidence type="ECO:0000256" key="7">
    <source>
        <dbReference type="ARBA" id="ARBA00023136"/>
    </source>
</evidence>
<dbReference type="OrthoDB" id="205639at2759"/>
<keyword evidence="5" id="KW-0963">Cytoplasm</keyword>
<dbReference type="GO" id="GO:0032456">
    <property type="term" value="P:endocytic recycling"/>
    <property type="evidence" value="ECO:0007669"/>
    <property type="project" value="TreeGrafter"/>
</dbReference>
<evidence type="ECO:0000256" key="4">
    <source>
        <dbReference type="ARBA" id="ARBA00022448"/>
    </source>
</evidence>
<dbReference type="EMBL" id="CANTUO010000001">
    <property type="protein sequence ID" value="CAI5756535.1"/>
    <property type="molecule type" value="Genomic_DNA"/>
</dbReference>
<dbReference type="AlphaFoldDB" id="A0A9W4TTW4"/>
<evidence type="ECO:0000256" key="5">
    <source>
        <dbReference type="ARBA" id="ARBA00022490"/>
    </source>
</evidence>
<feature type="domain" description="PX" evidence="12">
    <location>
        <begin position="133"/>
        <end position="265"/>
    </location>
</feature>
<dbReference type="Pfam" id="PF00787">
    <property type="entry name" value="PX"/>
    <property type="match status" value="1"/>
</dbReference>
<evidence type="ECO:0000256" key="11">
    <source>
        <dbReference type="SAM" id="MobiDB-lite"/>
    </source>
</evidence>
<comment type="similarity">
    <text evidence="3">Belongs to the sorting nexin family.</text>
</comment>
<dbReference type="Gene3D" id="3.30.1520.10">
    <property type="entry name" value="Phox-like domain"/>
    <property type="match status" value="1"/>
</dbReference>